<comment type="caution">
    <text evidence="9">The sequence shown here is derived from an EMBL/GenBank/DDBJ whole genome shotgun (WGS) entry which is preliminary data.</text>
</comment>
<dbReference type="EMBL" id="AVPJ01000012">
    <property type="protein sequence ID" value="KGN31354.1"/>
    <property type="molecule type" value="Genomic_DNA"/>
</dbReference>
<feature type="transmembrane region" description="Helical" evidence="8">
    <location>
        <begin position="301"/>
        <end position="320"/>
    </location>
</feature>
<evidence type="ECO:0000313" key="10">
    <source>
        <dbReference type="Proteomes" id="UP000030002"/>
    </source>
</evidence>
<dbReference type="STRING" id="1385520.N802_04490"/>
<dbReference type="GO" id="GO:0016758">
    <property type="term" value="F:hexosyltransferase activity"/>
    <property type="evidence" value="ECO:0007669"/>
    <property type="project" value="InterPro"/>
</dbReference>
<keyword evidence="3" id="KW-0808">Transferase</keyword>
<evidence type="ECO:0000256" key="8">
    <source>
        <dbReference type="SAM" id="Phobius"/>
    </source>
</evidence>
<feature type="transmembrane region" description="Helical" evidence="8">
    <location>
        <begin position="76"/>
        <end position="95"/>
    </location>
</feature>
<feature type="transmembrane region" description="Helical" evidence="8">
    <location>
        <begin position="326"/>
        <end position="345"/>
    </location>
</feature>
<proteinExistence type="inferred from homology"/>
<dbReference type="Pfam" id="PF09594">
    <property type="entry name" value="GT87"/>
    <property type="match status" value="1"/>
</dbReference>
<keyword evidence="2" id="KW-1003">Cell membrane</keyword>
<name>A0A0A0J3S4_9MICO</name>
<dbReference type="eggNOG" id="COG5650">
    <property type="taxonomic scope" value="Bacteria"/>
</dbReference>
<feature type="transmembrane region" description="Helical" evidence="8">
    <location>
        <begin position="127"/>
        <end position="145"/>
    </location>
</feature>
<evidence type="ECO:0000256" key="2">
    <source>
        <dbReference type="ARBA" id="ARBA00022475"/>
    </source>
</evidence>
<feature type="transmembrane region" description="Helical" evidence="8">
    <location>
        <begin position="391"/>
        <end position="410"/>
    </location>
</feature>
<evidence type="ECO:0000256" key="4">
    <source>
        <dbReference type="ARBA" id="ARBA00022692"/>
    </source>
</evidence>
<protein>
    <recommendedName>
        <fullName evidence="11">Alpha-1,2-mannosyltransferase</fullName>
    </recommendedName>
</protein>
<evidence type="ECO:0000256" key="1">
    <source>
        <dbReference type="ARBA" id="ARBA00004651"/>
    </source>
</evidence>
<dbReference type="InterPro" id="IPR018584">
    <property type="entry name" value="GT87"/>
</dbReference>
<accession>A0A0A0J3S4</accession>
<feature type="transmembrane region" description="Helical" evidence="8">
    <location>
        <begin position="212"/>
        <end position="230"/>
    </location>
</feature>
<feature type="transmembrane region" description="Helical" evidence="8">
    <location>
        <begin position="184"/>
        <end position="205"/>
    </location>
</feature>
<dbReference type="AlphaFoldDB" id="A0A0A0J3S4"/>
<feature type="transmembrane region" description="Helical" evidence="8">
    <location>
        <begin position="270"/>
        <end position="289"/>
    </location>
</feature>
<evidence type="ECO:0000313" key="9">
    <source>
        <dbReference type="EMBL" id="KGN31354.1"/>
    </source>
</evidence>
<feature type="transmembrane region" description="Helical" evidence="8">
    <location>
        <begin position="21"/>
        <end position="39"/>
    </location>
</feature>
<reference evidence="9 10" key="1">
    <citation type="submission" date="2013-08" db="EMBL/GenBank/DDBJ databases">
        <title>The genome sequence of Knoellia sinensis.</title>
        <authorList>
            <person name="Zhu W."/>
            <person name="Wang G."/>
        </authorList>
    </citation>
    <scope>NUCLEOTIDE SEQUENCE [LARGE SCALE GENOMIC DNA]</scope>
    <source>
        <strain evidence="9 10">KCTC 19936</strain>
    </source>
</reference>
<keyword evidence="4 8" id="KW-0812">Transmembrane</keyword>
<dbReference type="GO" id="GO:0005886">
    <property type="term" value="C:plasma membrane"/>
    <property type="evidence" value="ECO:0007669"/>
    <property type="project" value="UniProtKB-SubCell"/>
</dbReference>
<dbReference type="Proteomes" id="UP000030002">
    <property type="component" value="Unassembled WGS sequence"/>
</dbReference>
<keyword evidence="10" id="KW-1185">Reference proteome</keyword>
<feature type="transmembrane region" description="Helical" evidence="8">
    <location>
        <begin position="357"/>
        <end position="379"/>
    </location>
</feature>
<dbReference type="RefSeq" id="WP_035917653.1">
    <property type="nucleotide sequence ID" value="NZ_AVPJ01000012.1"/>
</dbReference>
<evidence type="ECO:0000256" key="5">
    <source>
        <dbReference type="ARBA" id="ARBA00022989"/>
    </source>
</evidence>
<evidence type="ECO:0000256" key="3">
    <source>
        <dbReference type="ARBA" id="ARBA00022679"/>
    </source>
</evidence>
<organism evidence="9 10">
    <name type="scientific">Knoellia sinensis KCTC 19936</name>
    <dbReference type="NCBI Taxonomy" id="1385520"/>
    <lineage>
        <taxon>Bacteria</taxon>
        <taxon>Bacillati</taxon>
        <taxon>Actinomycetota</taxon>
        <taxon>Actinomycetes</taxon>
        <taxon>Micrococcales</taxon>
        <taxon>Intrasporangiaceae</taxon>
        <taxon>Knoellia</taxon>
    </lineage>
</organism>
<evidence type="ECO:0000256" key="7">
    <source>
        <dbReference type="ARBA" id="ARBA00024033"/>
    </source>
</evidence>
<dbReference type="OrthoDB" id="9774600at2"/>
<evidence type="ECO:0008006" key="11">
    <source>
        <dbReference type="Google" id="ProtNLM"/>
    </source>
</evidence>
<evidence type="ECO:0000256" key="6">
    <source>
        <dbReference type="ARBA" id="ARBA00023136"/>
    </source>
</evidence>
<keyword evidence="6 8" id="KW-0472">Membrane</keyword>
<sequence>MTTTQPQARRRPPASKWQWPLAVAVIALAAVPVVLRYLVFWPLDQWQVDVEVYREAGVSIMTGRPIYAAMTEAPQLLPFTYPPFAAILAIPLAWVPFGVAGWLWTAAQVAATAAIVWYAGWRLIHRAGPWVPLALAALVAPMLWLHPVSDGIRFGQVNAFMVLACLMDLRRPRPGLLKWVPPGVLVGLAMSIKLTPGVFVVHYLVNRRWREAATAVGTAVGVTLGSWVLLPEASFAFWGGALQDPARLGPNFGTSNQSMRGFLLRVGPEGLAGTAIWLVLVAIVGWFGFRLARQMWLRDDSIGEVAVVGLLACLLSPVAWIHHYHWIVVVIFALLGARPWQRSVGAAGTSTWRSRRLVAGVVVAVWFLCRMPWWGISYLNHPEWPELPGRILQNADVAGGLVALGLLWWVNRDEPDDVSSSDSSFLPYKVESA</sequence>
<comment type="similarity">
    <text evidence="7">Belongs to the glycosyltransferase 87 family.</text>
</comment>
<comment type="subcellular location">
    <subcellularLocation>
        <location evidence="1">Cell membrane</location>
        <topology evidence="1">Multi-pass membrane protein</topology>
    </subcellularLocation>
</comment>
<gene>
    <name evidence="9" type="ORF">N802_04490</name>
</gene>
<keyword evidence="5 8" id="KW-1133">Transmembrane helix</keyword>